<dbReference type="Proteomes" id="UP001604336">
    <property type="component" value="Unassembled WGS sequence"/>
</dbReference>
<reference evidence="3" key="1">
    <citation type="submission" date="2024-07" db="EMBL/GenBank/DDBJ databases">
        <title>Two chromosome-level genome assemblies of Korean endemic species Abeliophyllum distichum and Forsythia ovata (Oleaceae).</title>
        <authorList>
            <person name="Jang H."/>
        </authorList>
    </citation>
    <scope>NUCLEOTIDE SEQUENCE [LARGE SCALE GENOMIC DNA]</scope>
</reference>
<comment type="caution">
    <text evidence="2">The sequence shown here is derived from an EMBL/GenBank/DDBJ whole genome shotgun (WGS) entry which is preliminary data.</text>
</comment>
<sequence length="132" mass="15338">MCREYNMASVKDWMVDIVKGPPLFLDLFISEAISALLTFFILVLREDYEDYANNQSEYARDAFLGSILGTITFIFFFFGVRGFRCWYFHRAWNFPNDLEDGEISKGSASLKLTTLEEIHVVQVNNDKIENQV</sequence>
<keyword evidence="1" id="KW-1133">Transmembrane helix</keyword>
<dbReference type="EMBL" id="JBFOLK010000013">
    <property type="protein sequence ID" value="KAL2467000.1"/>
    <property type="molecule type" value="Genomic_DNA"/>
</dbReference>
<protein>
    <submittedName>
        <fullName evidence="2">Uncharacterized protein</fullName>
    </submittedName>
</protein>
<keyword evidence="1" id="KW-0472">Membrane</keyword>
<dbReference type="AlphaFoldDB" id="A0ABD1PSU8"/>
<gene>
    <name evidence="2" type="ORF">Adt_42851</name>
</gene>
<feature type="transmembrane region" description="Helical" evidence="1">
    <location>
        <begin position="21"/>
        <end position="42"/>
    </location>
</feature>
<evidence type="ECO:0000256" key="1">
    <source>
        <dbReference type="SAM" id="Phobius"/>
    </source>
</evidence>
<feature type="transmembrane region" description="Helical" evidence="1">
    <location>
        <begin position="62"/>
        <end position="80"/>
    </location>
</feature>
<keyword evidence="3" id="KW-1185">Reference proteome</keyword>
<accession>A0ABD1PSU8</accession>
<name>A0ABD1PSU8_9LAMI</name>
<keyword evidence="1" id="KW-0812">Transmembrane</keyword>
<evidence type="ECO:0000313" key="2">
    <source>
        <dbReference type="EMBL" id="KAL2467000.1"/>
    </source>
</evidence>
<organism evidence="2 3">
    <name type="scientific">Abeliophyllum distichum</name>
    <dbReference type="NCBI Taxonomy" id="126358"/>
    <lineage>
        <taxon>Eukaryota</taxon>
        <taxon>Viridiplantae</taxon>
        <taxon>Streptophyta</taxon>
        <taxon>Embryophyta</taxon>
        <taxon>Tracheophyta</taxon>
        <taxon>Spermatophyta</taxon>
        <taxon>Magnoliopsida</taxon>
        <taxon>eudicotyledons</taxon>
        <taxon>Gunneridae</taxon>
        <taxon>Pentapetalae</taxon>
        <taxon>asterids</taxon>
        <taxon>lamiids</taxon>
        <taxon>Lamiales</taxon>
        <taxon>Oleaceae</taxon>
        <taxon>Forsythieae</taxon>
        <taxon>Abeliophyllum</taxon>
    </lineage>
</organism>
<evidence type="ECO:0000313" key="3">
    <source>
        <dbReference type="Proteomes" id="UP001604336"/>
    </source>
</evidence>
<proteinExistence type="predicted"/>